<name>A0A4P8IDI6_9FIRM</name>
<dbReference type="KEGG" id="arf:AR1Y2_0310"/>
<keyword evidence="2" id="KW-1185">Reference proteome</keyword>
<sequence length="39" mass="4565">MNKIHAIQGGQPYLQKQITVWNGYINMLSLKTKEDNEEM</sequence>
<accession>A0A4P8IDI6</accession>
<dbReference type="Proteomes" id="UP000298653">
    <property type="component" value="Chromosome"/>
</dbReference>
<reference evidence="1 2" key="1">
    <citation type="submission" date="2019-05" db="EMBL/GenBank/DDBJ databases">
        <title>Complete genome sequencing of Anaerostipes rhamnosivorans.</title>
        <authorList>
            <person name="Bui T.P.N."/>
            <person name="de Vos W.M."/>
        </authorList>
    </citation>
    <scope>NUCLEOTIDE SEQUENCE [LARGE SCALE GENOMIC DNA]</scope>
    <source>
        <strain evidence="1 2">1y2</strain>
    </source>
</reference>
<evidence type="ECO:0000313" key="2">
    <source>
        <dbReference type="Proteomes" id="UP000298653"/>
    </source>
</evidence>
<dbReference type="AlphaFoldDB" id="A0A4P8IDI6"/>
<evidence type="ECO:0000313" key="1">
    <source>
        <dbReference type="EMBL" id="QCP33764.1"/>
    </source>
</evidence>
<gene>
    <name evidence="1" type="ORF">AR1Y2_0310</name>
</gene>
<protein>
    <submittedName>
        <fullName evidence="1">Uncharacterized protein</fullName>
    </submittedName>
</protein>
<proteinExistence type="predicted"/>
<dbReference type="EMBL" id="CP040058">
    <property type="protein sequence ID" value="QCP33764.1"/>
    <property type="molecule type" value="Genomic_DNA"/>
</dbReference>
<organism evidence="1 2">
    <name type="scientific">Anaerostipes rhamnosivorans</name>
    <dbReference type="NCBI Taxonomy" id="1229621"/>
    <lineage>
        <taxon>Bacteria</taxon>
        <taxon>Bacillati</taxon>
        <taxon>Bacillota</taxon>
        <taxon>Clostridia</taxon>
        <taxon>Lachnospirales</taxon>
        <taxon>Lachnospiraceae</taxon>
        <taxon>Anaerostipes</taxon>
    </lineage>
</organism>